<proteinExistence type="predicted"/>
<dbReference type="AlphaFoldDB" id="A0A176WEZ2"/>
<protein>
    <submittedName>
        <fullName evidence="2">Uncharacterized protein</fullName>
    </submittedName>
</protein>
<sequence>MPLLRYLERKVAKYGDRRHQGSYVELVQNRTRTKVATNPVLSSLDNRCRELELKNNALHGYLTLSRKLRKVVNHVRDSKVTKAHKKFEKQREKLEAELDSERAQNSTLAEELVRQTRLLAQRAEAELQLVEIEGNNRRRLHARRVGIAGPRELVATVKSRIVQFVNSELHLELTGGSISHISAESVKFLGMEIKVVPSSKLRRRFGKAMEKRRRVRNRSLRVL</sequence>
<reference evidence="2" key="1">
    <citation type="submission" date="2016-03" db="EMBL/GenBank/DDBJ databases">
        <title>Mechanisms controlling the formation of the plant cell surface in tip-growing cells are functionally conserved among land plants.</title>
        <authorList>
            <person name="Honkanen S."/>
            <person name="Jones V.A."/>
            <person name="Morieri G."/>
            <person name="Champion C."/>
            <person name="Hetherington A.J."/>
            <person name="Kelly S."/>
            <person name="Saint-Marcoux D."/>
            <person name="Proust H."/>
            <person name="Prescott H."/>
            <person name="Dolan L."/>
        </authorList>
    </citation>
    <scope>NUCLEOTIDE SEQUENCE [LARGE SCALE GENOMIC DNA]</scope>
    <source>
        <tissue evidence="2">Whole gametophyte</tissue>
    </source>
</reference>
<evidence type="ECO:0000256" key="1">
    <source>
        <dbReference type="SAM" id="Coils"/>
    </source>
</evidence>
<dbReference type="PANTHER" id="PTHR33642">
    <property type="entry name" value="COX1/OXI3 INTRON 1 PROTEIN-RELATED"/>
    <property type="match status" value="1"/>
</dbReference>
<evidence type="ECO:0000313" key="2">
    <source>
        <dbReference type="EMBL" id="OAE31780.1"/>
    </source>
</evidence>
<evidence type="ECO:0000313" key="3">
    <source>
        <dbReference type="Proteomes" id="UP000077202"/>
    </source>
</evidence>
<name>A0A176WEZ2_MARPO</name>
<organism evidence="2 3">
    <name type="scientific">Marchantia polymorpha subsp. ruderalis</name>
    <dbReference type="NCBI Taxonomy" id="1480154"/>
    <lineage>
        <taxon>Eukaryota</taxon>
        <taxon>Viridiplantae</taxon>
        <taxon>Streptophyta</taxon>
        <taxon>Embryophyta</taxon>
        <taxon>Marchantiophyta</taxon>
        <taxon>Marchantiopsida</taxon>
        <taxon>Marchantiidae</taxon>
        <taxon>Marchantiales</taxon>
        <taxon>Marchantiaceae</taxon>
        <taxon>Marchantia</taxon>
    </lineage>
</organism>
<dbReference type="GO" id="GO:0005739">
    <property type="term" value="C:mitochondrion"/>
    <property type="evidence" value="ECO:0007669"/>
    <property type="project" value="TreeGrafter"/>
</dbReference>
<dbReference type="GO" id="GO:0003964">
    <property type="term" value="F:RNA-directed DNA polymerase activity"/>
    <property type="evidence" value="ECO:0007669"/>
    <property type="project" value="TreeGrafter"/>
</dbReference>
<comment type="caution">
    <text evidence="2">The sequence shown here is derived from an EMBL/GenBank/DDBJ whole genome shotgun (WGS) entry which is preliminary data.</text>
</comment>
<feature type="coiled-coil region" evidence="1">
    <location>
        <begin position="84"/>
        <end position="133"/>
    </location>
</feature>
<dbReference type="PANTHER" id="PTHR33642:SF4">
    <property type="entry name" value="COX1_OXI3 INTRON 1 PROTEIN-RELATED"/>
    <property type="match status" value="1"/>
</dbReference>
<keyword evidence="3" id="KW-1185">Reference proteome</keyword>
<accession>A0A176WEZ2</accession>
<dbReference type="Proteomes" id="UP000077202">
    <property type="component" value="Unassembled WGS sequence"/>
</dbReference>
<keyword evidence="1" id="KW-0175">Coiled coil</keyword>
<dbReference type="GO" id="GO:0006315">
    <property type="term" value="P:homing of group II introns"/>
    <property type="evidence" value="ECO:0007669"/>
    <property type="project" value="TreeGrafter"/>
</dbReference>
<dbReference type="EMBL" id="LVLJ01000984">
    <property type="protein sequence ID" value="OAE31780.1"/>
    <property type="molecule type" value="Genomic_DNA"/>
</dbReference>
<gene>
    <name evidence="2" type="ORF">AXG93_3072s1030</name>
</gene>
<dbReference type="GO" id="GO:0090615">
    <property type="term" value="P:mitochondrial mRNA processing"/>
    <property type="evidence" value="ECO:0007669"/>
    <property type="project" value="TreeGrafter"/>
</dbReference>